<dbReference type="Proteomes" id="UP000314294">
    <property type="component" value="Unassembled WGS sequence"/>
</dbReference>
<evidence type="ECO:0000256" key="1">
    <source>
        <dbReference type="SAM" id="MobiDB-lite"/>
    </source>
</evidence>
<organism evidence="2 3">
    <name type="scientific">Liparis tanakae</name>
    <name type="common">Tanaka's snailfish</name>
    <dbReference type="NCBI Taxonomy" id="230148"/>
    <lineage>
        <taxon>Eukaryota</taxon>
        <taxon>Metazoa</taxon>
        <taxon>Chordata</taxon>
        <taxon>Craniata</taxon>
        <taxon>Vertebrata</taxon>
        <taxon>Euteleostomi</taxon>
        <taxon>Actinopterygii</taxon>
        <taxon>Neopterygii</taxon>
        <taxon>Teleostei</taxon>
        <taxon>Neoteleostei</taxon>
        <taxon>Acanthomorphata</taxon>
        <taxon>Eupercaria</taxon>
        <taxon>Perciformes</taxon>
        <taxon>Cottioidei</taxon>
        <taxon>Cottales</taxon>
        <taxon>Liparidae</taxon>
        <taxon>Liparis</taxon>
    </lineage>
</organism>
<reference evidence="2 3" key="1">
    <citation type="submission" date="2019-03" db="EMBL/GenBank/DDBJ databases">
        <title>First draft genome of Liparis tanakae, snailfish: a comprehensive survey of snailfish specific genes.</title>
        <authorList>
            <person name="Kim W."/>
            <person name="Song I."/>
            <person name="Jeong J.-H."/>
            <person name="Kim D."/>
            <person name="Kim S."/>
            <person name="Ryu S."/>
            <person name="Song J.Y."/>
            <person name="Lee S.K."/>
        </authorList>
    </citation>
    <scope>NUCLEOTIDE SEQUENCE [LARGE SCALE GENOMIC DNA]</scope>
    <source>
        <tissue evidence="2">Muscle</tissue>
    </source>
</reference>
<dbReference type="AlphaFoldDB" id="A0A4Z2I6N1"/>
<evidence type="ECO:0000313" key="3">
    <source>
        <dbReference type="Proteomes" id="UP000314294"/>
    </source>
</evidence>
<accession>A0A4Z2I6N1</accession>
<feature type="region of interest" description="Disordered" evidence="1">
    <location>
        <begin position="49"/>
        <end position="80"/>
    </location>
</feature>
<keyword evidence="3" id="KW-1185">Reference proteome</keyword>
<proteinExistence type="predicted"/>
<evidence type="ECO:0000313" key="2">
    <source>
        <dbReference type="EMBL" id="TNN73719.1"/>
    </source>
</evidence>
<gene>
    <name evidence="2" type="ORF">EYF80_016099</name>
</gene>
<protein>
    <submittedName>
        <fullName evidence="2">Uncharacterized protein</fullName>
    </submittedName>
</protein>
<dbReference type="EMBL" id="SRLO01000122">
    <property type="protein sequence ID" value="TNN73719.1"/>
    <property type="molecule type" value="Genomic_DNA"/>
</dbReference>
<feature type="compositionally biased region" description="Basic and acidic residues" evidence="1">
    <location>
        <begin position="49"/>
        <end position="65"/>
    </location>
</feature>
<comment type="caution">
    <text evidence="2">The sequence shown here is derived from an EMBL/GenBank/DDBJ whole genome shotgun (WGS) entry which is preliminary data.</text>
</comment>
<sequence>MEAMTTCCGAIINLCGSSRVIEEVETFWQNVEHANLCLCAHLQRWMRDEDTEGRRKREGQDDRWTRLRGGMSSGHEPRFLFGGAEPNRMRTLIFGQ</sequence>
<name>A0A4Z2I6N1_9TELE</name>